<feature type="region of interest" description="Disordered" evidence="4">
    <location>
        <begin position="49"/>
        <end position="100"/>
    </location>
</feature>
<dbReference type="EMBL" id="VZZV01002051">
    <property type="protein sequence ID" value="NXW25984.1"/>
    <property type="molecule type" value="Genomic_DNA"/>
</dbReference>
<feature type="domain" description="C2" evidence="5">
    <location>
        <begin position="467"/>
        <end position="604"/>
    </location>
</feature>
<feature type="non-terminal residue" evidence="6">
    <location>
        <position position="640"/>
    </location>
</feature>
<dbReference type="SUPFAM" id="SSF49562">
    <property type="entry name" value="C2 domain (Calcium/lipid-binding domain, CaLB)"/>
    <property type="match status" value="1"/>
</dbReference>
<feature type="compositionally biased region" description="Polar residues" evidence="4">
    <location>
        <begin position="84"/>
        <end position="94"/>
    </location>
</feature>
<reference evidence="6 7" key="1">
    <citation type="submission" date="2019-09" db="EMBL/GenBank/DDBJ databases">
        <title>Bird 10,000 Genomes (B10K) Project - Family phase.</title>
        <authorList>
            <person name="Zhang G."/>
        </authorList>
    </citation>
    <scope>NUCLEOTIDE SEQUENCE [LARGE SCALE GENOMIC DNA]</scope>
    <source>
        <strain evidence="6">B10K-DU-010-60</strain>
        <tissue evidence="6">Muscle</tissue>
    </source>
</reference>
<dbReference type="PANTHER" id="PTHR13076">
    <property type="entry name" value="COILED-COIL AND C2 DOMAIN-CONTAINING PROTEIN 1-LIKE"/>
    <property type="match status" value="1"/>
</dbReference>
<sequence>IESTLAERADMYRTAIANAKQAGDSSRVRRYERGLKTLENMLASVKKGKKINEEEIPPPVALGKGASSPQPSPGWLYPAADGETGSTALLSASPGSDRAGTEALLRGRQREYKLAALHAKQRGDLETATKYYRVAKSFDSLLEAAGNGQPVELSSVPPPPGKTQNLAREQRGASKRKATEAFLRLSPQTDVPPPPRDVLEALQQRMERYKAAAAQAKSKGDDRKARMHERIVKQYQDAIRAHKAGKTVDFSELPVPPGIFPVPFVASASRGRFPKLACREEEDLDPSSPARWGSLWYHPAFPLCTPLGQASSLSRARRCPQQQLAFLEGRRKQLMQAALRAKQKNDIEGAKLFLRQAKGLDPMIEASQNGLPVDITKVPEAPVNKEDFVLVQRRGVHISPEAASQYLELMKLIRQQHEMCVNYSKQFTHLGNIAETTKFEKLAEDCKQNMEILKQAHARGFPLPKYHYEQRTFSVIKIFPDLNSNDMVLAIVKGINLPAPPGVAPNDLDAFVRFEFPYPNAEEAQKDKTNVIKNTDCPEFKEQFKLYMNRGHRGLRRVLQTKGIKFEVAHKGGLFKTDRVIGTAQLKLEALETMCEVREIIELLDGRRPTGGKLEVIVRIREPLSSQQLETRTERWLVIN</sequence>
<protein>
    <recommendedName>
        <fullName evidence="3">Coiled-coil and C2 domain-containing protein 1B</fullName>
    </recommendedName>
</protein>
<name>A0A7L4ALJ7_9AVES</name>
<dbReference type="Proteomes" id="UP000562238">
    <property type="component" value="Unassembled WGS sequence"/>
</dbReference>
<dbReference type="GO" id="GO:0001227">
    <property type="term" value="F:DNA-binding transcription repressor activity, RNA polymerase II-specific"/>
    <property type="evidence" value="ECO:0007669"/>
    <property type="project" value="InterPro"/>
</dbReference>
<comment type="caution">
    <text evidence="6">The sequence shown here is derived from an EMBL/GenBank/DDBJ whole genome shotgun (WGS) entry which is preliminary data.</text>
</comment>
<keyword evidence="7" id="KW-1185">Reference proteome</keyword>
<organism evidence="6 7">
    <name type="scientific">Circaetus pectoralis</name>
    <name type="common">black-chested snake-eagle</name>
    <dbReference type="NCBI Taxonomy" id="321084"/>
    <lineage>
        <taxon>Eukaryota</taxon>
        <taxon>Metazoa</taxon>
        <taxon>Chordata</taxon>
        <taxon>Craniata</taxon>
        <taxon>Vertebrata</taxon>
        <taxon>Euteleostomi</taxon>
        <taxon>Archelosauria</taxon>
        <taxon>Archosauria</taxon>
        <taxon>Dinosauria</taxon>
        <taxon>Saurischia</taxon>
        <taxon>Theropoda</taxon>
        <taxon>Coelurosauria</taxon>
        <taxon>Aves</taxon>
        <taxon>Neognathae</taxon>
        <taxon>Neoaves</taxon>
        <taxon>Telluraves</taxon>
        <taxon>Accipitrimorphae</taxon>
        <taxon>Accipitriformes</taxon>
        <taxon>Accipitridae</taxon>
        <taxon>Accipitrinae</taxon>
        <taxon>Circaetus</taxon>
    </lineage>
</organism>
<dbReference type="CDD" id="cd08690">
    <property type="entry name" value="C2_Freud-1"/>
    <property type="match status" value="1"/>
</dbReference>
<dbReference type="InterPro" id="IPR037772">
    <property type="entry name" value="C2_Freud"/>
</dbReference>
<comment type="similarity">
    <text evidence="1">Belongs to the CC2D1 family.</text>
</comment>
<dbReference type="FunFam" id="2.60.40.150:FF:000104">
    <property type="entry name" value="coiled-coil and C2 domain-containing protein 1B"/>
    <property type="match status" value="1"/>
</dbReference>
<dbReference type="Pfam" id="PF00168">
    <property type="entry name" value="C2"/>
    <property type="match status" value="1"/>
</dbReference>
<evidence type="ECO:0000256" key="2">
    <source>
        <dbReference type="ARBA" id="ARBA00023054"/>
    </source>
</evidence>
<dbReference type="InterPro" id="IPR006608">
    <property type="entry name" value="CC2D1A/B_DM14"/>
</dbReference>
<accession>A0A7L4ALJ7</accession>
<evidence type="ECO:0000256" key="3">
    <source>
        <dbReference type="ARBA" id="ARBA00068693"/>
    </source>
</evidence>
<feature type="non-terminal residue" evidence="6">
    <location>
        <position position="1"/>
    </location>
</feature>
<dbReference type="SMART" id="SM00239">
    <property type="entry name" value="C2"/>
    <property type="match status" value="1"/>
</dbReference>
<dbReference type="PANTHER" id="PTHR13076:SF8">
    <property type="entry name" value="COILED-COIL AND C2 DOMAIN-CONTAINING PROTEIN 1A"/>
    <property type="match status" value="1"/>
</dbReference>
<evidence type="ECO:0000256" key="1">
    <source>
        <dbReference type="ARBA" id="ARBA00010672"/>
    </source>
</evidence>
<gene>
    <name evidence="6" type="primary">Cc2d1a</name>
    <name evidence="6" type="ORF">CIRPEC_R10505</name>
</gene>
<evidence type="ECO:0000256" key="4">
    <source>
        <dbReference type="SAM" id="MobiDB-lite"/>
    </source>
</evidence>
<evidence type="ECO:0000313" key="6">
    <source>
        <dbReference type="EMBL" id="NXW25984.1"/>
    </source>
</evidence>
<dbReference type="Pfam" id="PF21528">
    <property type="entry name" value="CC2D1A-B_DM14"/>
    <property type="match status" value="3"/>
</dbReference>
<dbReference type="InterPro" id="IPR039725">
    <property type="entry name" value="CC2D1A/B"/>
</dbReference>
<dbReference type="InterPro" id="IPR035892">
    <property type="entry name" value="C2_domain_sf"/>
</dbReference>
<evidence type="ECO:0000259" key="5">
    <source>
        <dbReference type="PROSITE" id="PS50004"/>
    </source>
</evidence>
<dbReference type="InterPro" id="IPR000008">
    <property type="entry name" value="C2_dom"/>
</dbReference>
<keyword evidence="2" id="KW-0175">Coiled coil</keyword>
<feature type="region of interest" description="Disordered" evidence="4">
    <location>
        <begin position="149"/>
        <end position="177"/>
    </location>
</feature>
<dbReference type="Gene3D" id="2.60.40.150">
    <property type="entry name" value="C2 domain"/>
    <property type="match status" value="1"/>
</dbReference>
<dbReference type="SMART" id="SM00685">
    <property type="entry name" value="DM14"/>
    <property type="match status" value="4"/>
</dbReference>
<dbReference type="AlphaFoldDB" id="A0A7L4ALJ7"/>
<evidence type="ECO:0000313" key="7">
    <source>
        <dbReference type="Proteomes" id="UP000562238"/>
    </source>
</evidence>
<proteinExistence type="inferred from homology"/>
<dbReference type="PROSITE" id="PS50004">
    <property type="entry name" value="C2"/>
    <property type="match status" value="1"/>
</dbReference>